<feature type="transmembrane region" description="Helical" evidence="7">
    <location>
        <begin position="12"/>
        <end position="31"/>
    </location>
</feature>
<evidence type="ECO:0000313" key="9">
    <source>
        <dbReference type="EMBL" id="APH74715.1"/>
    </source>
</evidence>
<evidence type="ECO:0000256" key="3">
    <source>
        <dbReference type="ARBA" id="ARBA00022475"/>
    </source>
</evidence>
<evidence type="ECO:0000256" key="2">
    <source>
        <dbReference type="ARBA" id="ARBA00009298"/>
    </source>
</evidence>
<dbReference type="AlphaFoldDB" id="A0A1L3SZK3"/>
<dbReference type="GO" id="GO:0005886">
    <property type="term" value="C:plasma membrane"/>
    <property type="evidence" value="ECO:0007669"/>
    <property type="project" value="UniProtKB-SubCell"/>
</dbReference>
<feature type="transmembrane region" description="Helical" evidence="7">
    <location>
        <begin position="43"/>
        <end position="61"/>
    </location>
</feature>
<dbReference type="InterPro" id="IPR003416">
    <property type="entry name" value="MgtC/SapB/SrpB/YhiD_fam"/>
</dbReference>
<dbReference type="Pfam" id="PF02308">
    <property type="entry name" value="MgtC"/>
    <property type="match status" value="1"/>
</dbReference>
<dbReference type="Proteomes" id="UP000182840">
    <property type="component" value="Chromosome"/>
</dbReference>
<feature type="transmembrane region" description="Helical" evidence="7">
    <location>
        <begin position="96"/>
        <end position="115"/>
    </location>
</feature>
<name>A0A1L3SZK3_9HYPH</name>
<comment type="similarity">
    <text evidence="2 7">Belongs to the MgtC/SapB family.</text>
</comment>
<dbReference type="PRINTS" id="PR01837">
    <property type="entry name" value="MGTCSAPBPROT"/>
</dbReference>
<feature type="domain" description="MgtC/SapB/SrpB/YhiD N-terminal" evidence="8">
    <location>
        <begin position="20"/>
        <end position="139"/>
    </location>
</feature>
<keyword evidence="6 7" id="KW-0472">Membrane</keyword>
<dbReference type="PANTHER" id="PTHR33778">
    <property type="entry name" value="PROTEIN MGTC"/>
    <property type="match status" value="1"/>
</dbReference>
<feature type="transmembrane region" description="Helical" evidence="7">
    <location>
        <begin position="122"/>
        <end position="141"/>
    </location>
</feature>
<reference evidence="10" key="1">
    <citation type="submission" date="2016-11" db="EMBL/GenBank/DDBJ databases">
        <title>Mesorhizobium oceanicum sp. nov., isolated from deep seawater in South China Sea.</title>
        <authorList>
            <person name="Fu G.-Y."/>
        </authorList>
    </citation>
    <scope>NUCLEOTIDE SEQUENCE [LARGE SCALE GENOMIC DNA]</scope>
    <source>
        <strain evidence="10">B7</strain>
    </source>
</reference>
<evidence type="ECO:0000256" key="4">
    <source>
        <dbReference type="ARBA" id="ARBA00022692"/>
    </source>
</evidence>
<feature type="transmembrane region" description="Helical" evidence="7">
    <location>
        <begin position="73"/>
        <end position="90"/>
    </location>
</feature>
<gene>
    <name evidence="9" type="ORF">BSQ44_19800</name>
</gene>
<evidence type="ECO:0000313" key="10">
    <source>
        <dbReference type="Proteomes" id="UP000182840"/>
    </source>
</evidence>
<dbReference type="PANTHER" id="PTHR33778:SF1">
    <property type="entry name" value="MAGNESIUM TRANSPORTER YHID-RELATED"/>
    <property type="match status" value="1"/>
</dbReference>
<evidence type="ECO:0000256" key="7">
    <source>
        <dbReference type="RuleBase" id="RU365041"/>
    </source>
</evidence>
<evidence type="ECO:0000256" key="6">
    <source>
        <dbReference type="ARBA" id="ARBA00023136"/>
    </source>
</evidence>
<proteinExistence type="inferred from homology"/>
<sequence length="157" mass="16046">MDLGLGFDLQLLIRDAAKVLLAFLLALPIGWERGKGRDSVGFRTLPIVSMAACGFAIIVELEASMSAEARARVLQGVVTGIGFIGGGAIVKSGRDVRGLVTAASIWNAGAIGAAVGFGRGNIAVALCLLNLLSLWILGFLGPNGKEGRGGDNAGRNG</sequence>
<dbReference type="OrthoDB" id="9811198at2"/>
<comment type="subcellular location">
    <subcellularLocation>
        <location evidence="7">Cell inner membrane</location>
        <topology evidence="7">Multi-pass membrane protein</topology>
    </subcellularLocation>
    <subcellularLocation>
        <location evidence="1">Cell membrane</location>
        <topology evidence="1">Multi-pass membrane protein</topology>
    </subcellularLocation>
</comment>
<organism evidence="9 10">
    <name type="scientific">Aquibium oceanicum</name>
    <dbReference type="NCBI Taxonomy" id="1670800"/>
    <lineage>
        <taxon>Bacteria</taxon>
        <taxon>Pseudomonadati</taxon>
        <taxon>Pseudomonadota</taxon>
        <taxon>Alphaproteobacteria</taxon>
        <taxon>Hyphomicrobiales</taxon>
        <taxon>Phyllobacteriaceae</taxon>
        <taxon>Aquibium</taxon>
    </lineage>
</organism>
<dbReference type="KEGG" id="meso:BSQ44_19800"/>
<keyword evidence="7" id="KW-0997">Cell inner membrane</keyword>
<keyword evidence="10" id="KW-1185">Reference proteome</keyword>
<dbReference type="EMBL" id="CP018171">
    <property type="protein sequence ID" value="APH74715.1"/>
    <property type="molecule type" value="Genomic_DNA"/>
</dbReference>
<keyword evidence="3" id="KW-1003">Cell membrane</keyword>
<dbReference type="STRING" id="1670800.BSQ44_19800"/>
<keyword evidence="5 7" id="KW-1133">Transmembrane helix</keyword>
<protein>
    <recommendedName>
        <fullName evidence="7">Protein MgtC</fullName>
    </recommendedName>
</protein>
<evidence type="ECO:0000256" key="5">
    <source>
        <dbReference type="ARBA" id="ARBA00022989"/>
    </source>
</evidence>
<keyword evidence="4 7" id="KW-0812">Transmembrane</keyword>
<dbReference type="InterPro" id="IPR049177">
    <property type="entry name" value="MgtC_SapB_SrpB_YhiD_N"/>
</dbReference>
<evidence type="ECO:0000259" key="8">
    <source>
        <dbReference type="Pfam" id="PF02308"/>
    </source>
</evidence>
<evidence type="ECO:0000256" key="1">
    <source>
        <dbReference type="ARBA" id="ARBA00004651"/>
    </source>
</evidence>
<accession>A0A1L3SZK3</accession>